<gene>
    <name evidence="1" type="ORF">CCMSSC00406_0002434</name>
</gene>
<organism evidence="1 2">
    <name type="scientific">Pleurotus cornucopiae</name>
    <name type="common">Cornucopia mushroom</name>
    <dbReference type="NCBI Taxonomy" id="5321"/>
    <lineage>
        <taxon>Eukaryota</taxon>
        <taxon>Fungi</taxon>
        <taxon>Dikarya</taxon>
        <taxon>Basidiomycota</taxon>
        <taxon>Agaricomycotina</taxon>
        <taxon>Agaricomycetes</taxon>
        <taxon>Agaricomycetidae</taxon>
        <taxon>Agaricales</taxon>
        <taxon>Pleurotineae</taxon>
        <taxon>Pleurotaceae</taxon>
        <taxon>Pleurotus</taxon>
    </lineage>
</organism>
<sequence length="261" mass="28456">MPYPLAKLPTSPDNITAMDPRHALKLGMAFTKNGLLQALNNLHNLAPAVEASRSAFVPFLDYASMTFSILLLHLEGDDLFFSTPNNSQGKTLQAILGANCNPTMSAVVGSTKKAQVLIEQWRKTPEDYTAAALRSAIDFGPHMLELMQAQVRSFIDIKRLEGSLTAEEIKTMVAGPLSPPSFQANSDCMDKENVGWFETQVGVEALLPFVVSHHDVGASKFWPPIHPDGIALIPQLIEDNAARWQFAPVHPVTGEASPWAV</sequence>
<accession>A0ACB7ITM0</accession>
<proteinExistence type="predicted"/>
<dbReference type="Proteomes" id="UP000824881">
    <property type="component" value="Unassembled WGS sequence"/>
</dbReference>
<reference evidence="1 2" key="1">
    <citation type="journal article" date="2021" name="Appl. Environ. Microbiol.">
        <title>Genetic linkage and physical mapping for an oyster mushroom Pleurotus cornucopiae and QTL analysis for the trait cap color.</title>
        <authorList>
            <person name="Zhang Y."/>
            <person name="Gao W."/>
            <person name="Sonnenberg A."/>
            <person name="Chen Q."/>
            <person name="Zhang J."/>
            <person name="Huang C."/>
        </authorList>
    </citation>
    <scope>NUCLEOTIDE SEQUENCE [LARGE SCALE GENOMIC DNA]</scope>
    <source>
        <strain evidence="1">CCMSSC00406</strain>
    </source>
</reference>
<evidence type="ECO:0000313" key="1">
    <source>
        <dbReference type="EMBL" id="KAG9220966.1"/>
    </source>
</evidence>
<dbReference type="EMBL" id="WQMT02000007">
    <property type="protein sequence ID" value="KAG9220966.1"/>
    <property type="molecule type" value="Genomic_DNA"/>
</dbReference>
<protein>
    <submittedName>
        <fullName evidence="1">Uncharacterized protein</fullName>
    </submittedName>
</protein>
<evidence type="ECO:0000313" key="2">
    <source>
        <dbReference type="Proteomes" id="UP000824881"/>
    </source>
</evidence>
<comment type="caution">
    <text evidence="1">The sequence shown here is derived from an EMBL/GenBank/DDBJ whole genome shotgun (WGS) entry which is preliminary data.</text>
</comment>
<keyword evidence="2" id="KW-1185">Reference proteome</keyword>
<name>A0ACB7ITM0_PLECO</name>